<dbReference type="GO" id="GO:0005524">
    <property type="term" value="F:ATP binding"/>
    <property type="evidence" value="ECO:0007669"/>
    <property type="project" value="UniProtKB-KW"/>
</dbReference>
<comment type="caution">
    <text evidence="14">The sequence shown here is derived from an EMBL/GenBank/DDBJ whole genome shotgun (WGS) entry which is preliminary data.</text>
</comment>
<evidence type="ECO:0000256" key="3">
    <source>
        <dbReference type="ARBA" id="ARBA00014333"/>
    </source>
</evidence>
<comment type="cofactor">
    <cofactor evidence="1">
        <name>a divalent metal cation</name>
        <dbReference type="ChEBI" id="CHEBI:60240"/>
    </cofactor>
</comment>
<dbReference type="OrthoDB" id="9768769at2"/>
<reference evidence="14 15" key="1">
    <citation type="submission" date="2019-05" db="EMBL/GenBank/DDBJ databases">
        <title>Draft Whole-Genome sequence of the green sulfur bacterium Chlorobaculum thiosulfatiphilum DSM 249.</title>
        <authorList>
            <person name="Meyer T.E."/>
            <person name="Kyndt J.A."/>
        </authorList>
    </citation>
    <scope>NUCLEOTIDE SEQUENCE [LARGE SCALE GENOMIC DNA]</scope>
    <source>
        <strain evidence="14 15">DSM 249</strain>
    </source>
</reference>
<evidence type="ECO:0000256" key="12">
    <source>
        <dbReference type="ARBA" id="ARBA00032922"/>
    </source>
</evidence>
<dbReference type="Pfam" id="PF01966">
    <property type="entry name" value="HD"/>
    <property type="match status" value="1"/>
</dbReference>
<evidence type="ECO:0000256" key="4">
    <source>
        <dbReference type="ARBA" id="ARBA00022679"/>
    </source>
</evidence>
<dbReference type="RefSeq" id="WP_139455785.1">
    <property type="nucleotide sequence ID" value="NZ_VDCH01000001.1"/>
</dbReference>
<dbReference type="InterPro" id="IPR006674">
    <property type="entry name" value="HD_domain"/>
</dbReference>
<keyword evidence="8" id="KW-0378">Hydrolase</keyword>
<dbReference type="Pfam" id="PF22335">
    <property type="entry name" value="Cas10-Cmr2_palm2"/>
    <property type="match status" value="1"/>
</dbReference>
<comment type="similarity">
    <text evidence="2">Belongs to the CRISPR-associated Cas10/Csm1 family.</text>
</comment>
<dbReference type="Gene3D" id="3.30.70.270">
    <property type="match status" value="1"/>
</dbReference>
<accession>A0A5C4S9S7</accession>
<evidence type="ECO:0000256" key="6">
    <source>
        <dbReference type="ARBA" id="ARBA00022741"/>
    </source>
</evidence>
<gene>
    <name evidence="14" type="primary">cas10</name>
    <name evidence="14" type="ORF">FGF66_00700</name>
</gene>
<dbReference type="GO" id="GO:0016740">
    <property type="term" value="F:transferase activity"/>
    <property type="evidence" value="ECO:0007669"/>
    <property type="project" value="UniProtKB-KW"/>
</dbReference>
<dbReference type="InterPro" id="IPR041062">
    <property type="entry name" value="Csm1_B"/>
</dbReference>
<keyword evidence="11" id="KW-0051">Antiviral defense</keyword>
<dbReference type="PROSITE" id="PS50887">
    <property type="entry name" value="GGDEF"/>
    <property type="match status" value="1"/>
</dbReference>
<dbReference type="PANTHER" id="PTHR36528:SF1">
    <property type="entry name" value="CRISPR SYSTEM SINGLE-STRAND-SPECIFIC DEOXYRIBONUCLEASE CAS10_CSM1 (SUBTYPE III-A)"/>
    <property type="match status" value="1"/>
</dbReference>
<evidence type="ECO:0000256" key="2">
    <source>
        <dbReference type="ARBA" id="ARBA00005700"/>
    </source>
</evidence>
<keyword evidence="6" id="KW-0547">Nucleotide-binding</keyword>
<evidence type="ECO:0000256" key="7">
    <source>
        <dbReference type="ARBA" id="ARBA00022759"/>
    </source>
</evidence>
<protein>
    <recommendedName>
        <fullName evidence="3">CRISPR system single-strand-specific deoxyribonuclease Cas10/Csm1 (subtype III-A)</fullName>
    </recommendedName>
    <alternativeName>
        <fullName evidence="12">Cyclic oligoadenylate synthase</fullName>
    </alternativeName>
</protein>
<proteinExistence type="inferred from homology"/>
<evidence type="ECO:0000256" key="8">
    <source>
        <dbReference type="ARBA" id="ARBA00022801"/>
    </source>
</evidence>
<dbReference type="GO" id="GO:0004527">
    <property type="term" value="F:exonuclease activity"/>
    <property type="evidence" value="ECO:0007669"/>
    <property type="project" value="UniProtKB-KW"/>
</dbReference>
<keyword evidence="10" id="KW-0067">ATP-binding</keyword>
<sequence length="842" mass="97035">MPERNSFYLGALLHDVGKFVERGKLRFWSTSARWYVEKKQTSGKSHAHKRYSAAFIKLFRDKEFLSDPKIEELALHHHPSFETGFVDSNSKNIHYKLLQIADIWASKEREKVTFLERVYYTRARLQSIFSDIRLTEKAGDDYKPGLEYHELTPLSTLPESLFPAGQSPRLPPQPYHSIVEEFKTSFGKIRTDREDELLPLLWKYFNAVPAQTPYRKQAEFLDRPDINLFDHSRVTAAIALCLYDEWMLGEWNGKDKTILKYHPGSEKQDALPAPCILVGGSISGIQKFIFNVPSKMAAKTLKARSFYVQFFADLCAQKVLDALDLKQANLLYNGGGRFYILAPKSKEGQLDQCRNEIMQNLLRREFIDDELSISLACVDVAPGDFMEHFGEKWGEVNRKLDVAKMQKFRGLDYDDVFEPKEQRRATEEPAKGDLYTEITESLKKEGYRISDASESGTSKRDGWRSLFRSMGYEVDFTSGGATGNTTVFNTTDFEGKYSGFRFAVKDLPRWRPETISRFRKEVEERGRSIEEYQDDDGEGGKLEIKTDNIITYSQLAFKSFYETGTEKLGILKMDVDDLGKIFAEGFPKDLRTPSRVMSLSRSLQWFFEGYMNTILRDEEFRDYIYPIFSGGDDLFMVGAWHKVFDIALKIREEFQKFVCNNPSLTLSASLLVVDEHYPVSRFAVLAEERLHEAKYGRTNKNSINVFGEILNWQEFRDAEKIKEKLVRMVKELDEPKAIIQKVLQGCRGLETLSGGTPGKQQSYAIKVWQMAYFFRDLEREHSKAVADEIIAEYEKVVFDAMKGETVNPMYIAVGARWAEMASREKNEKNNALIIERSQSDAK</sequence>
<dbReference type="Proteomes" id="UP000308271">
    <property type="component" value="Unassembled WGS sequence"/>
</dbReference>
<dbReference type="NCBIfam" id="TIGR02578">
    <property type="entry name" value="cas_TM1811_Csm1"/>
    <property type="match status" value="1"/>
</dbReference>
<dbReference type="SUPFAM" id="SSF109604">
    <property type="entry name" value="HD-domain/PDEase-like"/>
    <property type="match status" value="1"/>
</dbReference>
<dbReference type="AlphaFoldDB" id="A0A5C4S9S7"/>
<dbReference type="PANTHER" id="PTHR36528">
    <property type="entry name" value="CRISPR SYSTEM SINGLE-STRAND-SPECIFIC DEOXYRIBONUCLEASE CAS10/CSM1 (SUBTYPE III-A)"/>
    <property type="match status" value="1"/>
</dbReference>
<feature type="domain" description="GGDEF" evidence="13">
    <location>
        <begin position="566"/>
        <end position="708"/>
    </location>
</feature>
<organism evidence="14 15">
    <name type="scientific">Chlorobaculum thiosulfatiphilum</name>
    <name type="common">Chlorobium limicola f.sp. thiosulfatophilum</name>
    <dbReference type="NCBI Taxonomy" id="115852"/>
    <lineage>
        <taxon>Bacteria</taxon>
        <taxon>Pseudomonadati</taxon>
        <taxon>Chlorobiota</taxon>
        <taxon>Chlorobiia</taxon>
        <taxon>Chlorobiales</taxon>
        <taxon>Chlorobiaceae</taxon>
        <taxon>Chlorobaculum</taxon>
    </lineage>
</organism>
<evidence type="ECO:0000256" key="9">
    <source>
        <dbReference type="ARBA" id="ARBA00022839"/>
    </source>
</evidence>
<evidence type="ECO:0000256" key="10">
    <source>
        <dbReference type="ARBA" id="ARBA00022840"/>
    </source>
</evidence>
<keyword evidence="5" id="KW-0540">Nuclease</keyword>
<dbReference type="InterPro" id="IPR000160">
    <property type="entry name" value="GGDEF_dom"/>
</dbReference>
<evidence type="ECO:0000313" key="15">
    <source>
        <dbReference type="Proteomes" id="UP000308271"/>
    </source>
</evidence>
<keyword evidence="4" id="KW-0808">Transferase</keyword>
<dbReference type="InterPro" id="IPR052117">
    <property type="entry name" value="Cas10/Csm1_subtype-III-A"/>
</dbReference>
<keyword evidence="15" id="KW-1185">Reference proteome</keyword>
<evidence type="ECO:0000256" key="11">
    <source>
        <dbReference type="ARBA" id="ARBA00023118"/>
    </source>
</evidence>
<dbReference type="GO" id="GO:0004519">
    <property type="term" value="F:endonuclease activity"/>
    <property type="evidence" value="ECO:0007669"/>
    <property type="project" value="UniProtKB-KW"/>
</dbReference>
<dbReference type="EMBL" id="VDCH01000001">
    <property type="protein sequence ID" value="TNJ40313.1"/>
    <property type="molecule type" value="Genomic_DNA"/>
</dbReference>
<dbReference type="InterPro" id="IPR043128">
    <property type="entry name" value="Rev_trsase/Diguanyl_cyclase"/>
</dbReference>
<evidence type="ECO:0000313" key="14">
    <source>
        <dbReference type="EMBL" id="TNJ40313.1"/>
    </source>
</evidence>
<evidence type="ECO:0000256" key="1">
    <source>
        <dbReference type="ARBA" id="ARBA00001968"/>
    </source>
</evidence>
<name>A0A5C4S9S7_CHLTI</name>
<keyword evidence="7" id="KW-0255">Endonuclease</keyword>
<dbReference type="Pfam" id="PF18211">
    <property type="entry name" value="Csm1_B"/>
    <property type="match status" value="1"/>
</dbReference>
<dbReference type="GO" id="GO:0051607">
    <property type="term" value="P:defense response to virus"/>
    <property type="evidence" value="ECO:0007669"/>
    <property type="project" value="UniProtKB-KW"/>
</dbReference>
<dbReference type="InterPro" id="IPR013408">
    <property type="entry name" value="Cas10/Csm1"/>
</dbReference>
<dbReference type="InterPro" id="IPR054767">
    <property type="entry name" value="Cas10-Cmr2_palm2"/>
</dbReference>
<evidence type="ECO:0000259" key="13">
    <source>
        <dbReference type="PROSITE" id="PS50887"/>
    </source>
</evidence>
<evidence type="ECO:0000256" key="5">
    <source>
        <dbReference type="ARBA" id="ARBA00022722"/>
    </source>
</evidence>
<keyword evidence="9" id="KW-0269">Exonuclease</keyword>